<evidence type="ECO:0000256" key="4">
    <source>
        <dbReference type="HAMAP-Rule" id="MF_02126"/>
    </source>
</evidence>
<proteinExistence type="inferred from homology"/>
<dbReference type="InterPro" id="IPR052663">
    <property type="entry name" value="RF_glutamine_MTase_cyano"/>
</dbReference>
<comment type="catalytic activity">
    <reaction evidence="4">
        <text>L-glutaminyl-[peptide chain release factor] + S-adenosyl-L-methionine = N(5)-methyl-L-glutaminyl-[peptide chain release factor] + S-adenosyl-L-homocysteine + H(+)</text>
        <dbReference type="Rhea" id="RHEA:42896"/>
        <dbReference type="Rhea" id="RHEA-COMP:10271"/>
        <dbReference type="Rhea" id="RHEA-COMP:10272"/>
        <dbReference type="ChEBI" id="CHEBI:15378"/>
        <dbReference type="ChEBI" id="CHEBI:30011"/>
        <dbReference type="ChEBI" id="CHEBI:57856"/>
        <dbReference type="ChEBI" id="CHEBI:59789"/>
        <dbReference type="ChEBI" id="CHEBI:61891"/>
        <dbReference type="EC" id="2.1.1.297"/>
    </reaction>
</comment>
<dbReference type="PROSITE" id="PS00092">
    <property type="entry name" value="N6_MTASE"/>
    <property type="match status" value="1"/>
</dbReference>
<keyword evidence="2 4" id="KW-0808">Transferase</keyword>
<comment type="caution">
    <text evidence="6">The sequence shown here is derived from an EMBL/GenBank/DDBJ whole genome shotgun (WGS) entry which is preliminary data.</text>
</comment>
<evidence type="ECO:0000256" key="3">
    <source>
        <dbReference type="ARBA" id="ARBA00022691"/>
    </source>
</evidence>
<evidence type="ECO:0000313" key="7">
    <source>
        <dbReference type="Proteomes" id="UP001154265"/>
    </source>
</evidence>
<evidence type="ECO:0000313" key="6">
    <source>
        <dbReference type="EMBL" id="MDG2990923.1"/>
    </source>
</evidence>
<sequence length="282" mass="31382">MIIPASDRPDGLQELTHLITLVTNINRLDLRLETYWHQGDIHSKLSLDELGQLWERRWQEAVPLQYLLGVAHWRDLILEVTPAVLIPRPETEELIDLALQLTRDRHVPTTGHWLDLGTGSGAIALGLGQQLPQSHIHGVDASAEALAIAKTNIHRYGLQERITLYHGSWFQPLSHVRGKIEVIVSNPPYIPSSMIDHLQPEVKNHEPRLALDGGTDGLMAIKTLAIAAPDYLKPGGWLLMELMAGQGDRVISFLESLGQYSSLAIAADMNQIPRFLMAQTIA</sequence>
<dbReference type="SUPFAM" id="SSF53335">
    <property type="entry name" value="S-adenosyl-L-methionine-dependent methyltransferases"/>
    <property type="match status" value="1"/>
</dbReference>
<dbReference type="CDD" id="cd02440">
    <property type="entry name" value="AdoMet_MTases"/>
    <property type="match status" value="1"/>
</dbReference>
<dbReference type="Proteomes" id="UP001154265">
    <property type="component" value="Unassembled WGS sequence"/>
</dbReference>
<feature type="binding site" evidence="4">
    <location>
        <begin position="117"/>
        <end position="121"/>
    </location>
    <ligand>
        <name>S-adenosyl-L-methionine</name>
        <dbReference type="ChEBI" id="CHEBI:59789"/>
    </ligand>
</feature>
<dbReference type="EC" id="2.1.1.297" evidence="4"/>
<keyword evidence="3 4" id="KW-0949">S-adenosyl-L-methionine</keyword>
<organism evidence="6 7">
    <name type="scientific">Candidatus Synechococcus calcipolaris G9</name>
    <dbReference type="NCBI Taxonomy" id="1497997"/>
    <lineage>
        <taxon>Bacteria</taxon>
        <taxon>Bacillati</taxon>
        <taxon>Cyanobacteriota</taxon>
        <taxon>Cyanophyceae</taxon>
        <taxon>Synechococcales</taxon>
        <taxon>Synechococcaceae</taxon>
        <taxon>Synechococcus</taxon>
    </lineage>
</organism>
<gene>
    <name evidence="4 6" type="primary">prmC</name>
    <name evidence="6" type="ORF">L3556_08280</name>
</gene>
<dbReference type="InterPro" id="IPR029063">
    <property type="entry name" value="SAM-dependent_MTases_sf"/>
</dbReference>
<dbReference type="NCBIfam" id="TIGR03534">
    <property type="entry name" value="RF_mod_PrmC"/>
    <property type="match status" value="1"/>
</dbReference>
<dbReference type="InterPro" id="IPR007848">
    <property type="entry name" value="Small_mtfrase_dom"/>
</dbReference>
<keyword evidence="7" id="KW-1185">Reference proteome</keyword>
<comment type="similarity">
    <text evidence="4">Belongs to the protein N5-glutamine methyltransferase family. PrmC subfamily.</text>
</comment>
<feature type="domain" description="Methyltransferase small" evidence="5">
    <location>
        <begin position="109"/>
        <end position="189"/>
    </location>
</feature>
<dbReference type="NCBIfam" id="TIGR00536">
    <property type="entry name" value="hemK_fam"/>
    <property type="match status" value="1"/>
</dbReference>
<evidence type="ECO:0000256" key="2">
    <source>
        <dbReference type="ARBA" id="ARBA00022679"/>
    </source>
</evidence>
<name>A0ABT6EZC0_9SYNE</name>
<protein>
    <recommendedName>
        <fullName evidence="4">Release factor glutamine methyltransferase</fullName>
        <shortName evidence="4">RF MTase</shortName>
        <ecNumber evidence="4">2.1.1.297</ecNumber>
    </recommendedName>
    <alternativeName>
        <fullName evidence="4">N5-glutamine methyltransferase PrmC</fullName>
    </alternativeName>
    <alternativeName>
        <fullName evidence="4">Protein-(glutamine-N5) MTase PrmC</fullName>
    </alternativeName>
    <alternativeName>
        <fullName evidence="4">Protein-glutamine N-methyltransferase PrmC</fullName>
    </alternativeName>
</protein>
<dbReference type="Pfam" id="PF05175">
    <property type="entry name" value="MTS"/>
    <property type="match status" value="1"/>
</dbReference>
<dbReference type="GO" id="GO:0032259">
    <property type="term" value="P:methylation"/>
    <property type="evidence" value="ECO:0007669"/>
    <property type="project" value="UniProtKB-KW"/>
</dbReference>
<reference evidence="6" key="1">
    <citation type="journal article" date="2022" name="Genome Biol. Evol.">
        <title>A New Gene Family Diagnostic for Intracellular Biomineralization of Amorphous Ca Carbonates by Cyanobacteria.</title>
        <authorList>
            <person name="Benzerara K."/>
            <person name="Duprat E."/>
            <person name="Bitard-Feildel T."/>
            <person name="Caumes G."/>
            <person name="Cassier-Chauvat C."/>
            <person name="Chauvat F."/>
            <person name="Dezi M."/>
            <person name="Diop S.I."/>
            <person name="Gaschignard G."/>
            <person name="Gorgen S."/>
            <person name="Gugger M."/>
            <person name="Lopez-Garcia P."/>
            <person name="Millet M."/>
            <person name="Skouri-Panet F."/>
            <person name="Moreira D."/>
            <person name="Callebaut I."/>
        </authorList>
    </citation>
    <scope>NUCLEOTIDE SEQUENCE</scope>
    <source>
        <strain evidence="6">G9</strain>
    </source>
</reference>
<feature type="binding site" evidence="4">
    <location>
        <position position="186"/>
    </location>
    <ligand>
        <name>S-adenosyl-L-methionine</name>
        <dbReference type="ChEBI" id="CHEBI:59789"/>
    </ligand>
</feature>
<dbReference type="GO" id="GO:0102559">
    <property type="term" value="F:peptide chain release factor N(5)-glutamine methyltransferase activity"/>
    <property type="evidence" value="ECO:0007669"/>
    <property type="project" value="UniProtKB-EC"/>
</dbReference>
<dbReference type="InterPro" id="IPR004556">
    <property type="entry name" value="HemK-like"/>
</dbReference>
<dbReference type="EMBL" id="JAKKUT010000002">
    <property type="protein sequence ID" value="MDG2990923.1"/>
    <property type="molecule type" value="Genomic_DNA"/>
</dbReference>
<reference evidence="6" key="2">
    <citation type="submission" date="2022-01" db="EMBL/GenBank/DDBJ databases">
        <authorList>
            <person name="Zivanovic Y."/>
            <person name="Moreira D."/>
            <person name="Lopez-Garcia P."/>
        </authorList>
    </citation>
    <scope>NUCLEOTIDE SEQUENCE</scope>
    <source>
        <strain evidence="6">G9</strain>
    </source>
</reference>
<dbReference type="PANTHER" id="PTHR47441:SF3">
    <property type="entry name" value="RELEASE FACTOR GLUTAMINE METHYLTRANSFERASE"/>
    <property type="match status" value="1"/>
</dbReference>
<feature type="binding site" evidence="4">
    <location>
        <position position="169"/>
    </location>
    <ligand>
        <name>S-adenosyl-L-methionine</name>
        <dbReference type="ChEBI" id="CHEBI:59789"/>
    </ligand>
</feature>
<accession>A0ABT6EZC0</accession>
<evidence type="ECO:0000256" key="1">
    <source>
        <dbReference type="ARBA" id="ARBA00022603"/>
    </source>
</evidence>
<dbReference type="Gene3D" id="3.40.50.150">
    <property type="entry name" value="Vaccinia Virus protein VP39"/>
    <property type="match status" value="1"/>
</dbReference>
<feature type="binding site" evidence="4">
    <location>
        <begin position="186"/>
        <end position="189"/>
    </location>
    <ligand>
        <name>substrate</name>
    </ligand>
</feature>
<keyword evidence="1 4" id="KW-0489">Methyltransferase</keyword>
<dbReference type="InterPro" id="IPR002052">
    <property type="entry name" value="DNA_methylase_N6_adenine_CS"/>
</dbReference>
<dbReference type="HAMAP" id="MF_02126">
    <property type="entry name" value="RF_methyltr_PrmC"/>
    <property type="match status" value="1"/>
</dbReference>
<feature type="binding site" evidence="4">
    <location>
        <position position="140"/>
    </location>
    <ligand>
        <name>S-adenosyl-L-methionine</name>
        <dbReference type="ChEBI" id="CHEBI:59789"/>
    </ligand>
</feature>
<comment type="function">
    <text evidence="4">Methylates the class 1 translation termination release factors RF1/PrfA and RF2/PrfB on the glutamine residue of the universally conserved GGQ motif.</text>
</comment>
<evidence type="ECO:0000259" key="5">
    <source>
        <dbReference type="Pfam" id="PF05175"/>
    </source>
</evidence>
<dbReference type="InterPro" id="IPR019874">
    <property type="entry name" value="RF_methyltr_PrmC"/>
</dbReference>
<dbReference type="PANTHER" id="PTHR47441">
    <property type="match status" value="1"/>
</dbReference>